<dbReference type="PANTHER" id="PTHR13370:SF3">
    <property type="entry name" value="TRNA (GUANINE(10)-N2)-METHYLTRANSFERASE HOMOLOG"/>
    <property type="match status" value="1"/>
</dbReference>
<proteinExistence type="predicted"/>
<dbReference type="PIRSF" id="PIRSF017259">
    <property type="entry name" value="tRNA_mtfrase_TRM11"/>
    <property type="match status" value="1"/>
</dbReference>
<evidence type="ECO:0000313" key="5">
    <source>
        <dbReference type="Proteomes" id="UP000037510"/>
    </source>
</evidence>
<name>A0A0L7KQZ1_OPEBR</name>
<protein>
    <submittedName>
        <fullName evidence="4">tRNA guanosine-2'-O-methyltransferase TRM11-like protein</fullName>
    </submittedName>
</protein>
<dbReference type="STRING" id="104452.A0A0L7KQZ1"/>
<evidence type="ECO:0000259" key="3">
    <source>
        <dbReference type="Pfam" id="PF25904"/>
    </source>
</evidence>
<dbReference type="EMBL" id="JTDY01006785">
    <property type="protein sequence ID" value="KOB65693.1"/>
    <property type="molecule type" value="Genomic_DNA"/>
</dbReference>
<keyword evidence="1 4" id="KW-0489">Methyltransferase</keyword>
<dbReference type="Gene3D" id="3.40.50.150">
    <property type="entry name" value="Vaccinia Virus protein VP39"/>
    <property type="match status" value="1"/>
</dbReference>
<feature type="domain" description="tRNA (guanine(10)-N(2))-methyltransferase TRMT11 N-terminal" evidence="3">
    <location>
        <begin position="125"/>
        <end position="195"/>
    </location>
</feature>
<dbReference type="Pfam" id="PF25904">
    <property type="entry name" value="Tmrp11_N"/>
    <property type="match status" value="2"/>
</dbReference>
<dbReference type="InterPro" id="IPR029063">
    <property type="entry name" value="SAM-dependent_MTases_sf"/>
</dbReference>
<dbReference type="PANTHER" id="PTHR13370">
    <property type="entry name" value="RNA METHYLASE-RELATED"/>
    <property type="match status" value="1"/>
</dbReference>
<evidence type="ECO:0000256" key="2">
    <source>
        <dbReference type="ARBA" id="ARBA00022679"/>
    </source>
</evidence>
<feature type="domain" description="tRNA (guanine(10)-N(2))-methyltransferase TRMT11 N-terminal" evidence="3">
    <location>
        <begin position="4"/>
        <end position="90"/>
    </location>
</feature>
<organism evidence="4 5">
    <name type="scientific">Operophtera brumata</name>
    <name type="common">Winter moth</name>
    <name type="synonym">Phalaena brumata</name>
    <dbReference type="NCBI Taxonomy" id="104452"/>
    <lineage>
        <taxon>Eukaryota</taxon>
        <taxon>Metazoa</taxon>
        <taxon>Ecdysozoa</taxon>
        <taxon>Arthropoda</taxon>
        <taxon>Hexapoda</taxon>
        <taxon>Insecta</taxon>
        <taxon>Pterygota</taxon>
        <taxon>Neoptera</taxon>
        <taxon>Endopterygota</taxon>
        <taxon>Lepidoptera</taxon>
        <taxon>Glossata</taxon>
        <taxon>Ditrysia</taxon>
        <taxon>Geometroidea</taxon>
        <taxon>Geometridae</taxon>
        <taxon>Larentiinae</taxon>
        <taxon>Operophtera</taxon>
    </lineage>
</organism>
<accession>A0A0L7KQZ1</accession>
<dbReference type="Proteomes" id="UP000037510">
    <property type="component" value="Unassembled WGS sequence"/>
</dbReference>
<sequence length="336" mass="38702">MWRRYLLWFAQEHVDFRHAEMQSILDFLKIPINYIEKPSTLKPYWIVEFPSEECAKQIASRSVSMRNCVELWSRAKTETQLHKNLFDAMNNSTGKWIFQENLTNSDTSDLHICPKELIENCCSGKKSFKVDVETFCKHFTMKEKVDKIEKFAYLPLEGPIKLNKPEITLCYIEFYGMDPNNVPENPCDVFFGKWFIGNTSMDAQLAILMANQAQVRNGDVILDPFVGSGSLFVAASHFGAYVWGSDIDFMLLHGRTRPTRVGQKRENYSLTEEHLVNHVPAKVEYVLPHIYSDLLGFAAREEYAHAQLPAHPCMQLVANSEQVLSRSTARRLLTNH</sequence>
<dbReference type="GO" id="GO:0043527">
    <property type="term" value="C:tRNA methyltransferase complex"/>
    <property type="evidence" value="ECO:0007669"/>
    <property type="project" value="UniProtKB-ARBA"/>
</dbReference>
<dbReference type="SUPFAM" id="SSF53335">
    <property type="entry name" value="S-adenosyl-L-methionine-dependent methyltransferases"/>
    <property type="match status" value="1"/>
</dbReference>
<dbReference type="InterPro" id="IPR059073">
    <property type="entry name" value="TRMT11_N"/>
</dbReference>
<dbReference type="GO" id="GO:0008168">
    <property type="term" value="F:methyltransferase activity"/>
    <property type="evidence" value="ECO:0007669"/>
    <property type="project" value="UniProtKB-KW"/>
</dbReference>
<evidence type="ECO:0000313" key="4">
    <source>
        <dbReference type="EMBL" id="KOB65693.1"/>
    </source>
</evidence>
<comment type="caution">
    <text evidence="4">The sequence shown here is derived from an EMBL/GenBank/DDBJ whole genome shotgun (WGS) entry which is preliminary data.</text>
</comment>
<keyword evidence="2 4" id="KW-0808">Transferase</keyword>
<dbReference type="GO" id="GO:0032259">
    <property type="term" value="P:methylation"/>
    <property type="evidence" value="ECO:0007669"/>
    <property type="project" value="UniProtKB-KW"/>
</dbReference>
<dbReference type="GO" id="GO:0005737">
    <property type="term" value="C:cytoplasm"/>
    <property type="evidence" value="ECO:0007669"/>
    <property type="project" value="TreeGrafter"/>
</dbReference>
<evidence type="ECO:0000256" key="1">
    <source>
        <dbReference type="ARBA" id="ARBA00022603"/>
    </source>
</evidence>
<keyword evidence="5" id="KW-1185">Reference proteome</keyword>
<dbReference type="AlphaFoldDB" id="A0A0L7KQZ1"/>
<gene>
    <name evidence="4" type="ORF">OBRU01_22340</name>
</gene>
<reference evidence="4 5" key="1">
    <citation type="journal article" date="2015" name="Genome Biol. Evol.">
        <title>The genome of winter moth (Operophtera brumata) provides a genomic perspective on sexual dimorphism and phenology.</title>
        <authorList>
            <person name="Derks M.F."/>
            <person name="Smit S."/>
            <person name="Salis L."/>
            <person name="Schijlen E."/>
            <person name="Bossers A."/>
            <person name="Mateman C."/>
            <person name="Pijl A.S."/>
            <person name="de Ridder D."/>
            <person name="Groenen M.A."/>
            <person name="Visser M.E."/>
            <person name="Megens H.J."/>
        </authorList>
    </citation>
    <scope>NUCLEOTIDE SEQUENCE [LARGE SCALE GENOMIC DNA]</scope>
    <source>
        <strain evidence="4">WM2013NL</strain>
        <tissue evidence="4">Head and thorax</tissue>
    </source>
</reference>